<reference evidence="2 3" key="1">
    <citation type="submission" date="2021-11" db="EMBL/GenBank/DDBJ databases">
        <title>Genomic of Niabella pedocola.</title>
        <authorList>
            <person name="Wu T."/>
        </authorList>
    </citation>
    <scope>NUCLEOTIDE SEQUENCE [LARGE SCALE GENOMIC DNA]</scope>
    <source>
        <strain evidence="2 3">JCM 31011</strain>
    </source>
</reference>
<evidence type="ECO:0000313" key="3">
    <source>
        <dbReference type="Proteomes" id="UP001199816"/>
    </source>
</evidence>
<dbReference type="Proteomes" id="UP001199816">
    <property type="component" value="Unassembled WGS sequence"/>
</dbReference>
<accession>A0ABS8PJP4</accession>
<dbReference type="EMBL" id="JAJNEC010000002">
    <property type="protein sequence ID" value="MCD2421310.1"/>
    <property type="molecule type" value="Genomic_DNA"/>
</dbReference>
<organism evidence="2 3">
    <name type="scientific">Niabella pedocola</name>
    <dbReference type="NCBI Taxonomy" id="1752077"/>
    <lineage>
        <taxon>Bacteria</taxon>
        <taxon>Pseudomonadati</taxon>
        <taxon>Bacteroidota</taxon>
        <taxon>Chitinophagia</taxon>
        <taxon>Chitinophagales</taxon>
        <taxon>Chitinophagaceae</taxon>
        <taxon>Niabella</taxon>
    </lineage>
</organism>
<evidence type="ECO:0000313" key="2">
    <source>
        <dbReference type="EMBL" id="MCD2421310.1"/>
    </source>
</evidence>
<keyword evidence="1" id="KW-0175">Coiled coil</keyword>
<dbReference type="RefSeq" id="WP_231002214.1">
    <property type="nucleotide sequence ID" value="NZ_JAJNEC010000002.1"/>
</dbReference>
<keyword evidence="3" id="KW-1185">Reference proteome</keyword>
<evidence type="ECO:0008006" key="4">
    <source>
        <dbReference type="Google" id="ProtNLM"/>
    </source>
</evidence>
<protein>
    <recommendedName>
        <fullName evidence="4">DUF697 domain-containing protein</fullName>
    </recommendedName>
</protein>
<feature type="coiled-coil region" evidence="1">
    <location>
        <begin position="9"/>
        <end position="40"/>
    </location>
</feature>
<gene>
    <name evidence="2" type="ORF">LQ567_00945</name>
</gene>
<proteinExistence type="predicted"/>
<comment type="caution">
    <text evidence="2">The sequence shown here is derived from an EMBL/GenBank/DDBJ whole genome shotgun (WGS) entry which is preliminary data.</text>
</comment>
<name>A0ABS8PJP4_9BACT</name>
<evidence type="ECO:0000256" key="1">
    <source>
        <dbReference type="SAM" id="Coils"/>
    </source>
</evidence>
<sequence length="143" mass="16183">MTKPLITTREELMQEKARLKARLRQRKTAMRQSINEIKQELNPIGQIAKTTKDIWNADASNPLIAMGVTKLTDLVIRKGILRKAGWLSRLIAPVLVQKVATYLISEKAGDQIARLLHRTAFKLREEKPQQVNFKGGKGMKPVS</sequence>